<name>A0A2C9M8C0_BIOGL</name>
<dbReference type="AlphaFoldDB" id="A0A2C9M8C0"/>
<gene>
    <name evidence="1" type="primary">106069024</name>
</gene>
<dbReference type="Proteomes" id="UP000076420">
    <property type="component" value="Unassembled WGS sequence"/>
</dbReference>
<evidence type="ECO:0008006" key="3">
    <source>
        <dbReference type="Google" id="ProtNLM"/>
    </source>
</evidence>
<evidence type="ECO:0000313" key="2">
    <source>
        <dbReference type="Proteomes" id="UP000076420"/>
    </source>
</evidence>
<dbReference type="EnsemblMetazoa" id="BGLB039715-RA">
    <property type="protein sequence ID" value="BGLB039715-PA"/>
    <property type="gene ID" value="BGLB039715"/>
</dbReference>
<reference evidence="1" key="1">
    <citation type="submission" date="2020-05" db="UniProtKB">
        <authorList>
            <consortium name="EnsemblMetazoa"/>
        </authorList>
    </citation>
    <scope>IDENTIFICATION</scope>
    <source>
        <strain evidence="1">BB02</strain>
    </source>
</reference>
<accession>A0A2C9M8C0</accession>
<dbReference type="VEuPathDB" id="VectorBase:BGLAX_052774"/>
<dbReference type="VEuPathDB" id="VectorBase:BGLB039715"/>
<proteinExistence type="predicted"/>
<protein>
    <recommendedName>
        <fullName evidence="3">IgGFc-binding protein N-terminal domain-containing protein</fullName>
    </recommendedName>
</protein>
<evidence type="ECO:0000313" key="1">
    <source>
        <dbReference type="EnsemblMetazoa" id="BGLB039715-PA"/>
    </source>
</evidence>
<organism evidence="1 2">
    <name type="scientific">Biomphalaria glabrata</name>
    <name type="common">Bloodfluke planorb</name>
    <name type="synonym">Freshwater snail</name>
    <dbReference type="NCBI Taxonomy" id="6526"/>
    <lineage>
        <taxon>Eukaryota</taxon>
        <taxon>Metazoa</taxon>
        <taxon>Spiralia</taxon>
        <taxon>Lophotrochozoa</taxon>
        <taxon>Mollusca</taxon>
        <taxon>Gastropoda</taxon>
        <taxon>Heterobranchia</taxon>
        <taxon>Euthyneura</taxon>
        <taxon>Panpulmonata</taxon>
        <taxon>Hygrophila</taxon>
        <taxon>Lymnaeoidea</taxon>
        <taxon>Planorbidae</taxon>
        <taxon>Biomphalaria</taxon>
    </lineage>
</organism>
<sequence length="160" mass="18474">MEVTFLLSTSVDQVNVTINTSIKALPLQKTIQVVSASTTYFVVNKAYQYERSLSAYWAFKLMGENKFIVMVFLSDMMDHSGESFLVLPVASWGRRYYIVTLNGQPIHLVLLYSQWTTLLPHCGPRRNHGDRKHQAARWEHGRCQWRPVQQLPSLELNFAL</sequence>
<dbReference type="KEGG" id="bgt:106069024"/>